<feature type="repeat" description="PPR" evidence="5">
    <location>
        <begin position="76"/>
        <end position="110"/>
    </location>
</feature>
<name>A0AA89AVT9_9ASTE</name>
<dbReference type="EMBL" id="JAVXUP010001025">
    <property type="protein sequence ID" value="KAK3017115.1"/>
    <property type="molecule type" value="Genomic_DNA"/>
</dbReference>
<dbReference type="InterPro" id="IPR011990">
    <property type="entry name" value="TPR-like_helical_dom_sf"/>
</dbReference>
<dbReference type="FunFam" id="1.25.40.10:FF:000090">
    <property type="entry name" value="Pentatricopeptide repeat-containing protein, chloroplastic"/>
    <property type="match status" value="1"/>
</dbReference>
<dbReference type="Gene3D" id="1.25.40.10">
    <property type="entry name" value="Tetratricopeptide repeat domain"/>
    <property type="match status" value="5"/>
</dbReference>
<keyword evidence="2" id="KW-0677">Repeat</keyword>
<dbReference type="PANTHER" id="PTHR24015:SF2012">
    <property type="entry name" value="PENTACOTRIPEPTIDE-REPEAT REGION OF PRORP DOMAIN-CONTAINING PROTEIN"/>
    <property type="match status" value="1"/>
</dbReference>
<evidence type="ECO:0000256" key="1">
    <source>
        <dbReference type="ARBA" id="ARBA00008834"/>
    </source>
</evidence>
<sequence length="1042" mass="114320">MQSIKWLRFARTITILTPKYKPMTNPPSFLLLNLDSYCETNTLDKVYSCNRAIGKLIKSGSLNSAHKLFDEMPERDTVTWNILISGYSRYGFPREALYLYNQMVNQGVRESSSTFSTILSVCCNAGFYQEGSEIHCRVISLGLDLNVYVGSALVDLYLHVGLGDIALRLFDEMQERNLAVWNLFLRGFGELGRSSELLGLFNNMKMEGVVPNPVTFCYLIRGCGNERLVDEGKQVHSHVIKIGWSESDLFVANALVDFYSACGRVTDARTSFEVIPAEDVISWNSMVAAYADNEFSLHALETFARMQLWGKKPSIRSFVGLLNLSSSNENLLLGRQAHCLVLKMGFDAGSIHVQSALIDMYGKCGDIDGSVSVFEDAPNRMESCNSLMTSLLQCGIVEDVVELFGLMVDEGLGFDEVSLSTTLKALTVSIFASLVSCTLLQCCAIKSGFESDIAVSCSLIDAYSRSGHVKLSSQVFEELPSANTICYTSIINAYARNGMGMEGLGILKAMLQKGLKPDKVTFLCVLTGCNHSGLVDEGRMVLNLMQKLHGVMPDRRHYSCMVDLLGRAGLLVDAEDLLKQAPAQNNAVMWSSLLRSCTVHLNEAVGRRVAKVVLDLEPADPTTWLQASKFYSEIGEFGTSMQIKEIAVARKMRRDIGYSLVEICSFAVLVELPRIETLQISNLSDDIRVPHSLENLDIEEGDEIDLFELPSWTSERGSKVLVNVDGFGAVGDGISDDTQAFVSAWKQACSTTKSVFLVPLGRRYLVNATRFRGPCADKLLIQPCKGAPTALTIDSSSAVRVKGLTIKNSQQMHFTISRCQNVRLSDLLISAPEDSPNTDGDDCISIVNASSSIKMKTIYCGPGHGISIGSLGKDNSTGIVTKVVVDTAFLRGTTNGLRIKTWQGGSGYVRAVRFQNVRMEDVSNPIIIDQFYCDSPTSCQNQTSAVAISQVMYQNISGTTKTANAMKFACSDTVPCSHLVLNNINLVKMDGTAETYCNSATGFGYGYVQPSAECLNSSDKEFIVKQADDARPSEHYLIHTEL</sequence>
<proteinExistence type="inferred from homology"/>
<dbReference type="GO" id="GO:0009451">
    <property type="term" value="P:RNA modification"/>
    <property type="evidence" value="ECO:0007669"/>
    <property type="project" value="InterPro"/>
</dbReference>
<keyword evidence="8" id="KW-1185">Reference proteome</keyword>
<evidence type="ECO:0000256" key="6">
    <source>
        <dbReference type="RuleBase" id="RU361169"/>
    </source>
</evidence>
<dbReference type="NCBIfam" id="TIGR00756">
    <property type="entry name" value="PPR"/>
    <property type="match status" value="4"/>
</dbReference>
<dbReference type="GO" id="GO:0005975">
    <property type="term" value="P:carbohydrate metabolic process"/>
    <property type="evidence" value="ECO:0007669"/>
    <property type="project" value="InterPro"/>
</dbReference>
<dbReference type="InterPro" id="IPR002885">
    <property type="entry name" value="PPR_rpt"/>
</dbReference>
<feature type="repeat" description="PPR" evidence="5">
    <location>
        <begin position="177"/>
        <end position="211"/>
    </location>
</feature>
<dbReference type="SUPFAM" id="SSF51126">
    <property type="entry name" value="Pectin lyase-like"/>
    <property type="match status" value="1"/>
</dbReference>
<feature type="repeat" description="PPR" evidence="5">
    <location>
        <begin position="111"/>
        <end position="145"/>
    </location>
</feature>
<gene>
    <name evidence="7" type="ORF">RJ639_006965</name>
</gene>
<evidence type="ECO:0008006" key="9">
    <source>
        <dbReference type="Google" id="ProtNLM"/>
    </source>
</evidence>
<dbReference type="PANTHER" id="PTHR24015">
    <property type="entry name" value="OS07G0578800 PROTEIN-RELATED"/>
    <property type="match status" value="1"/>
</dbReference>
<dbReference type="Pfam" id="PF00295">
    <property type="entry name" value="Glyco_hydro_28"/>
    <property type="match status" value="1"/>
</dbReference>
<feature type="repeat" description="PPR" evidence="5">
    <location>
        <begin position="279"/>
        <end position="313"/>
    </location>
</feature>
<dbReference type="InterPro" id="IPR000743">
    <property type="entry name" value="Glyco_hydro_28"/>
</dbReference>
<evidence type="ECO:0000313" key="8">
    <source>
        <dbReference type="Proteomes" id="UP001188597"/>
    </source>
</evidence>
<dbReference type="GO" id="GO:0003723">
    <property type="term" value="F:RNA binding"/>
    <property type="evidence" value="ECO:0007669"/>
    <property type="project" value="InterPro"/>
</dbReference>
<dbReference type="Gene3D" id="2.160.20.10">
    <property type="entry name" value="Single-stranded right-handed beta-helix, Pectin lyase-like"/>
    <property type="match status" value="3"/>
</dbReference>
<keyword evidence="4 6" id="KW-0326">Glycosidase</keyword>
<dbReference type="InterPro" id="IPR011050">
    <property type="entry name" value="Pectin_lyase_fold/virulence"/>
</dbReference>
<evidence type="ECO:0000313" key="7">
    <source>
        <dbReference type="EMBL" id="KAK3017115.1"/>
    </source>
</evidence>
<keyword evidence="3 6" id="KW-0378">Hydrolase</keyword>
<organism evidence="7 8">
    <name type="scientific">Escallonia herrerae</name>
    <dbReference type="NCBI Taxonomy" id="1293975"/>
    <lineage>
        <taxon>Eukaryota</taxon>
        <taxon>Viridiplantae</taxon>
        <taxon>Streptophyta</taxon>
        <taxon>Embryophyta</taxon>
        <taxon>Tracheophyta</taxon>
        <taxon>Spermatophyta</taxon>
        <taxon>Magnoliopsida</taxon>
        <taxon>eudicotyledons</taxon>
        <taxon>Gunneridae</taxon>
        <taxon>Pentapetalae</taxon>
        <taxon>asterids</taxon>
        <taxon>campanulids</taxon>
        <taxon>Escalloniales</taxon>
        <taxon>Escalloniaceae</taxon>
        <taxon>Escallonia</taxon>
    </lineage>
</organism>
<dbReference type="Proteomes" id="UP001188597">
    <property type="component" value="Unassembled WGS sequence"/>
</dbReference>
<dbReference type="Pfam" id="PF01535">
    <property type="entry name" value="PPR"/>
    <property type="match status" value="5"/>
</dbReference>
<evidence type="ECO:0000256" key="3">
    <source>
        <dbReference type="ARBA" id="ARBA00022801"/>
    </source>
</evidence>
<comment type="caution">
    <text evidence="7">The sequence shown here is derived from an EMBL/GenBank/DDBJ whole genome shotgun (WGS) entry which is preliminary data.</text>
</comment>
<dbReference type="GO" id="GO:0004650">
    <property type="term" value="F:polygalacturonase activity"/>
    <property type="evidence" value="ECO:0007669"/>
    <property type="project" value="InterPro"/>
</dbReference>
<dbReference type="Pfam" id="PF13041">
    <property type="entry name" value="PPR_2"/>
    <property type="match status" value="3"/>
</dbReference>
<protein>
    <recommendedName>
        <fullName evidence="9">Polygalacturonase</fullName>
    </recommendedName>
</protein>
<evidence type="ECO:0000256" key="2">
    <source>
        <dbReference type="ARBA" id="ARBA00022737"/>
    </source>
</evidence>
<reference evidence="7" key="1">
    <citation type="submission" date="2022-12" db="EMBL/GenBank/DDBJ databases">
        <title>Draft genome assemblies for two species of Escallonia (Escalloniales).</title>
        <authorList>
            <person name="Chanderbali A."/>
            <person name="Dervinis C."/>
            <person name="Anghel I."/>
            <person name="Soltis D."/>
            <person name="Soltis P."/>
            <person name="Zapata F."/>
        </authorList>
    </citation>
    <scope>NUCLEOTIDE SEQUENCE</scope>
    <source>
        <strain evidence="7">UCBG64.0493</strain>
        <tissue evidence="7">Leaf</tissue>
    </source>
</reference>
<evidence type="ECO:0000256" key="4">
    <source>
        <dbReference type="ARBA" id="ARBA00023295"/>
    </source>
</evidence>
<comment type="similarity">
    <text evidence="1 6">Belongs to the glycosyl hydrolase 28 family.</text>
</comment>
<accession>A0AA89AVT9</accession>
<dbReference type="AlphaFoldDB" id="A0AA89AVT9"/>
<dbReference type="InterPro" id="IPR046960">
    <property type="entry name" value="PPR_At4g14850-like_plant"/>
</dbReference>
<evidence type="ECO:0000256" key="5">
    <source>
        <dbReference type="PROSITE-ProRule" id="PRU00708"/>
    </source>
</evidence>
<feature type="repeat" description="PPR" evidence="5">
    <location>
        <begin position="483"/>
        <end position="517"/>
    </location>
</feature>
<dbReference type="PROSITE" id="PS51375">
    <property type="entry name" value="PPR"/>
    <property type="match status" value="5"/>
</dbReference>
<dbReference type="InterPro" id="IPR012334">
    <property type="entry name" value="Pectin_lyas_fold"/>
</dbReference>